<protein>
    <submittedName>
        <fullName evidence="12">Pisatin demethylase-like protein</fullName>
    </submittedName>
</protein>
<dbReference type="PANTHER" id="PTHR24305">
    <property type="entry name" value="CYTOCHROME P450"/>
    <property type="match status" value="1"/>
</dbReference>
<keyword evidence="6" id="KW-0808">Transferase</keyword>
<dbReference type="EMBL" id="JAGIXG020000031">
    <property type="protein sequence ID" value="KAI6780483.1"/>
    <property type="molecule type" value="Genomic_DNA"/>
</dbReference>
<dbReference type="SUPFAM" id="SSF53335">
    <property type="entry name" value="S-adenosyl-L-methionine-dependent methyltransferases"/>
    <property type="match status" value="1"/>
</dbReference>
<keyword evidence="4" id="KW-0489">Methyltransferase</keyword>
<dbReference type="InterPro" id="IPR029063">
    <property type="entry name" value="SAM-dependent_MTases_sf"/>
</dbReference>
<dbReference type="AlphaFoldDB" id="A0A9P9XZQ2"/>
<comment type="similarity">
    <text evidence="2">Belongs to the methyltransferase superfamily. NTM1 family.</text>
</comment>
<dbReference type="GeneID" id="75826644"/>
<dbReference type="GO" id="GO:0004497">
    <property type="term" value="F:monooxygenase activity"/>
    <property type="evidence" value="ECO:0007669"/>
    <property type="project" value="UniProtKB-KW"/>
</dbReference>
<name>A0A9P9XZQ2_9HYPO</name>
<evidence type="ECO:0000256" key="6">
    <source>
        <dbReference type="ARBA" id="ARBA00022679"/>
    </source>
</evidence>
<evidence type="ECO:0000256" key="5">
    <source>
        <dbReference type="ARBA" id="ARBA00022617"/>
    </source>
</evidence>
<evidence type="ECO:0000313" key="12">
    <source>
        <dbReference type="EMBL" id="KAI6780483.1"/>
    </source>
</evidence>
<reference evidence="12" key="2">
    <citation type="submission" date="2022-07" db="EMBL/GenBank/DDBJ databases">
        <authorList>
            <person name="Goncalves M.F.M."/>
            <person name="Hilario S."/>
            <person name="Van De Peer Y."/>
            <person name="Esteves A.C."/>
            <person name="Alves A."/>
        </authorList>
    </citation>
    <scope>NUCLEOTIDE SEQUENCE</scope>
    <source>
        <strain evidence="12">MUM 19.33</strain>
    </source>
</reference>
<evidence type="ECO:0000256" key="11">
    <source>
        <dbReference type="PIRSR" id="PIRSR602403-1"/>
    </source>
</evidence>
<gene>
    <name evidence="12" type="ORF">J7T54_000122</name>
</gene>
<evidence type="ECO:0000256" key="2">
    <source>
        <dbReference type="ARBA" id="ARBA00009059"/>
    </source>
</evidence>
<dbReference type="InterPro" id="IPR036396">
    <property type="entry name" value="Cyt_P450_sf"/>
</dbReference>
<comment type="caution">
    <text evidence="12">The sequence shown here is derived from an EMBL/GenBank/DDBJ whole genome shotgun (WGS) entry which is preliminary data.</text>
</comment>
<evidence type="ECO:0000313" key="13">
    <source>
        <dbReference type="Proteomes" id="UP001055219"/>
    </source>
</evidence>
<evidence type="ECO:0000256" key="3">
    <source>
        <dbReference type="ARBA" id="ARBA00010617"/>
    </source>
</evidence>
<proteinExistence type="inferred from homology"/>
<dbReference type="RefSeq" id="XP_051361339.1">
    <property type="nucleotide sequence ID" value="XM_051507376.1"/>
</dbReference>
<dbReference type="PRINTS" id="PR00385">
    <property type="entry name" value="P450"/>
</dbReference>
<dbReference type="Pfam" id="PF00067">
    <property type="entry name" value="p450"/>
    <property type="match status" value="1"/>
</dbReference>
<dbReference type="OrthoDB" id="3934656at2759"/>
<keyword evidence="5 11" id="KW-0349">Heme</keyword>
<dbReference type="InterPro" id="IPR001128">
    <property type="entry name" value="Cyt_P450"/>
</dbReference>
<dbReference type="PRINTS" id="PR00465">
    <property type="entry name" value="EP450IV"/>
</dbReference>
<organism evidence="12 13">
    <name type="scientific">Emericellopsis cladophorae</name>
    <dbReference type="NCBI Taxonomy" id="2686198"/>
    <lineage>
        <taxon>Eukaryota</taxon>
        <taxon>Fungi</taxon>
        <taxon>Dikarya</taxon>
        <taxon>Ascomycota</taxon>
        <taxon>Pezizomycotina</taxon>
        <taxon>Sordariomycetes</taxon>
        <taxon>Hypocreomycetidae</taxon>
        <taxon>Hypocreales</taxon>
        <taxon>Bionectriaceae</taxon>
        <taxon>Emericellopsis</taxon>
    </lineage>
</organism>
<keyword evidence="13" id="KW-1185">Reference proteome</keyword>
<evidence type="ECO:0000256" key="8">
    <source>
        <dbReference type="ARBA" id="ARBA00022723"/>
    </source>
</evidence>
<dbReference type="GO" id="GO:0020037">
    <property type="term" value="F:heme binding"/>
    <property type="evidence" value="ECO:0007669"/>
    <property type="project" value="InterPro"/>
</dbReference>
<dbReference type="GO" id="GO:0032259">
    <property type="term" value="P:methylation"/>
    <property type="evidence" value="ECO:0007669"/>
    <property type="project" value="UniProtKB-KW"/>
</dbReference>
<dbReference type="Gene3D" id="1.10.630.10">
    <property type="entry name" value="Cytochrome P450"/>
    <property type="match status" value="1"/>
</dbReference>
<comment type="similarity">
    <text evidence="3">Belongs to the cytochrome P450 family.</text>
</comment>
<dbReference type="Proteomes" id="UP001055219">
    <property type="component" value="Unassembled WGS sequence"/>
</dbReference>
<keyword evidence="10" id="KW-0503">Monooxygenase</keyword>
<sequence length="755" mass="84321">MHFSPYFVVRAAARVAFLLTLPALAALHQWVALLLVIAVGWCVKDWDESPLRGIPGPPVAAWTRFWHIIHVLRGDQNTVLVDLHEKHGPFVRIAPDEVCVRHPDGVKKILQAPLAKAYWYEGLTMPDYRYRSPMSLTDMKRKNELARCWSAGYTLSNSLQSEGAIDEVIKIWLEKLDHFAESGEAFDLDKYLHFVAFDMVGEFLFSKQFGFVKEGRDIGGIIGNNIPLSAFASILGFKPMRWLHFAVLGNPVVTTLKLLPAGHVFETAMEALDNRMDNPDSRYDALAHWMQAVDKNPNIVNKRDLQANVMSAVAGGNDTVSCALQAFVYYMNRHADAWFRAWEEMDAAMSTGRCRDPVVSFADAQQLPFLQACMKEALRIFSPVPMGLPRKVGEGGLSIGDHFFPKGTVLSIHPWVIHHSKQLWGDDAQVFNPDRWLQRDIASREKFFLPWGQGSASCPGQHLARIELYKVTATLVRDYIVHQADPTQEWRWKANSSTKDHTSLPGLFGSHNVSSQPPTLIMSQRMEKPINTQAGRQYWQASSADDDGMLGGVLSQQGFSSVSRVDLQGSRTFLARLGVGTKRGRKSLDCVLEGGAGIGRVTKGLLLNVATDVDVVEPIVKFTDQIKGHEGVRHIFNVGLEEWEPPAGVKYDLIWMQWCLSQLSDAQVVKCLNTCKRIVTSPSTLVIVKENLSTSDGDIFHEEDDSVTRTDAKWRRLFAEADMVVVSTELQRGFPEGGGQALLPVRIPARLPKTA</sequence>
<evidence type="ECO:0000256" key="10">
    <source>
        <dbReference type="ARBA" id="ARBA00023033"/>
    </source>
</evidence>
<dbReference type="InterPro" id="IPR002403">
    <property type="entry name" value="Cyt_P450_E_grp-IV"/>
</dbReference>
<dbReference type="CDD" id="cd11060">
    <property type="entry name" value="CYP57A1-like"/>
    <property type="match status" value="1"/>
</dbReference>
<dbReference type="GO" id="GO:0016705">
    <property type="term" value="F:oxidoreductase activity, acting on paired donors, with incorporation or reduction of molecular oxygen"/>
    <property type="evidence" value="ECO:0007669"/>
    <property type="project" value="InterPro"/>
</dbReference>
<dbReference type="GO" id="GO:0008276">
    <property type="term" value="F:protein methyltransferase activity"/>
    <property type="evidence" value="ECO:0007669"/>
    <property type="project" value="UniProtKB-ARBA"/>
</dbReference>
<dbReference type="InterPro" id="IPR050121">
    <property type="entry name" value="Cytochrome_P450_monoxygenase"/>
</dbReference>
<keyword evidence="10" id="KW-0560">Oxidoreductase</keyword>
<evidence type="ECO:0000256" key="1">
    <source>
        <dbReference type="ARBA" id="ARBA00001971"/>
    </source>
</evidence>
<keyword evidence="7" id="KW-0949">S-adenosyl-L-methionine</keyword>
<reference evidence="12" key="1">
    <citation type="journal article" date="2021" name="J Fungi (Basel)">
        <title>Genomic and Metabolomic Analyses of the Marine Fungus Emericellopsis cladophorae: Insights into Saltwater Adaptability Mechanisms and Its Biosynthetic Potential.</title>
        <authorList>
            <person name="Goncalves M.F.M."/>
            <person name="Hilario S."/>
            <person name="Van de Peer Y."/>
            <person name="Esteves A.C."/>
            <person name="Alves A."/>
        </authorList>
    </citation>
    <scope>NUCLEOTIDE SEQUENCE</scope>
    <source>
        <strain evidence="12">MUM 19.33</strain>
    </source>
</reference>
<accession>A0A9P9XZQ2</accession>
<keyword evidence="9 11" id="KW-0408">Iron</keyword>
<feature type="binding site" description="axial binding residue" evidence="11">
    <location>
        <position position="458"/>
    </location>
    <ligand>
        <name>heme</name>
        <dbReference type="ChEBI" id="CHEBI:30413"/>
    </ligand>
    <ligandPart>
        <name>Fe</name>
        <dbReference type="ChEBI" id="CHEBI:18248"/>
    </ligandPart>
</feature>
<dbReference type="Gene3D" id="3.40.50.150">
    <property type="entry name" value="Vaccinia Virus protein VP39"/>
    <property type="match status" value="1"/>
</dbReference>
<dbReference type="PANTHER" id="PTHR24305:SF232">
    <property type="entry name" value="P450, PUTATIVE (EUROFUNG)-RELATED"/>
    <property type="match status" value="1"/>
</dbReference>
<dbReference type="InterPro" id="IPR008576">
    <property type="entry name" value="MeTrfase_NTM1"/>
</dbReference>
<evidence type="ECO:0000256" key="4">
    <source>
        <dbReference type="ARBA" id="ARBA00022603"/>
    </source>
</evidence>
<comment type="cofactor">
    <cofactor evidence="1 11">
        <name>heme</name>
        <dbReference type="ChEBI" id="CHEBI:30413"/>
    </cofactor>
</comment>
<evidence type="ECO:0000256" key="7">
    <source>
        <dbReference type="ARBA" id="ARBA00022691"/>
    </source>
</evidence>
<dbReference type="Pfam" id="PF05891">
    <property type="entry name" value="Methyltransf_PK"/>
    <property type="match status" value="1"/>
</dbReference>
<dbReference type="GO" id="GO:0005506">
    <property type="term" value="F:iron ion binding"/>
    <property type="evidence" value="ECO:0007669"/>
    <property type="project" value="InterPro"/>
</dbReference>
<evidence type="ECO:0000256" key="9">
    <source>
        <dbReference type="ARBA" id="ARBA00023004"/>
    </source>
</evidence>
<dbReference type="SUPFAM" id="SSF48264">
    <property type="entry name" value="Cytochrome P450"/>
    <property type="match status" value="1"/>
</dbReference>
<keyword evidence="8 11" id="KW-0479">Metal-binding</keyword>